<accession>A0A0P9ALU7</accession>
<dbReference type="OrthoDB" id="2680484at2"/>
<dbReference type="Pfam" id="PF13529">
    <property type="entry name" value="Peptidase_C39_2"/>
    <property type="match status" value="1"/>
</dbReference>
<protein>
    <recommendedName>
        <fullName evidence="1">Peptidase C39-like domain-containing protein</fullName>
    </recommendedName>
</protein>
<dbReference type="RefSeq" id="WP_054873173.1">
    <property type="nucleotide sequence ID" value="NZ_LKET01000002.1"/>
</dbReference>
<evidence type="ECO:0000313" key="3">
    <source>
        <dbReference type="Proteomes" id="UP000050326"/>
    </source>
</evidence>
<feature type="domain" description="Peptidase C39-like" evidence="1">
    <location>
        <begin position="15"/>
        <end position="122"/>
    </location>
</feature>
<reference evidence="2 3" key="1">
    <citation type="submission" date="2015-09" db="EMBL/GenBank/DDBJ databases">
        <title>Genome sequence of Oxobacter pfennigii DSM 3222.</title>
        <authorList>
            <person name="Poehlein A."/>
            <person name="Bengelsdorf F.R."/>
            <person name="Schiel-Bengelsdorf B."/>
            <person name="Duerre P."/>
            <person name="Daniel R."/>
        </authorList>
    </citation>
    <scope>NUCLEOTIDE SEQUENCE [LARGE SCALE GENOMIC DNA]</scope>
    <source>
        <strain evidence="2 3">DSM 3222</strain>
    </source>
</reference>
<proteinExistence type="predicted"/>
<sequence>MPERTININFSVGRVEQKGDGCGIASAAMMVNYLNRKNYNFDEMFDINGSGDYETQWPTIANKQNLKFKMILSGTTNSTFNALKKELFDILYFSPETPVIVRVANLSTDRKHYVVVNGFSGKVQTGVDPDNINYGSITAEMFRVVDPGIINNHTLEDVMDSYGGYPNADLRRLYFFYK</sequence>
<name>A0A0P9ALU7_9CLOT</name>
<dbReference type="Gene3D" id="3.90.70.10">
    <property type="entry name" value="Cysteine proteinases"/>
    <property type="match status" value="1"/>
</dbReference>
<comment type="caution">
    <text evidence="2">The sequence shown here is derived from an EMBL/GenBank/DDBJ whole genome shotgun (WGS) entry which is preliminary data.</text>
</comment>
<keyword evidence="3" id="KW-1185">Reference proteome</keyword>
<evidence type="ECO:0000259" key="1">
    <source>
        <dbReference type="Pfam" id="PF13529"/>
    </source>
</evidence>
<dbReference type="InterPro" id="IPR039564">
    <property type="entry name" value="Peptidase_C39-like"/>
</dbReference>
<organism evidence="2 3">
    <name type="scientific">Oxobacter pfennigii</name>
    <dbReference type="NCBI Taxonomy" id="36849"/>
    <lineage>
        <taxon>Bacteria</taxon>
        <taxon>Bacillati</taxon>
        <taxon>Bacillota</taxon>
        <taxon>Clostridia</taxon>
        <taxon>Eubacteriales</taxon>
        <taxon>Clostridiaceae</taxon>
        <taxon>Oxobacter</taxon>
    </lineage>
</organism>
<dbReference type="EMBL" id="LKET01000002">
    <property type="protein sequence ID" value="KPU46387.1"/>
    <property type="molecule type" value="Genomic_DNA"/>
</dbReference>
<gene>
    <name evidence="2" type="ORF">OXPF_00040</name>
</gene>
<evidence type="ECO:0000313" key="2">
    <source>
        <dbReference type="EMBL" id="KPU46387.1"/>
    </source>
</evidence>
<dbReference type="Proteomes" id="UP000050326">
    <property type="component" value="Unassembled WGS sequence"/>
</dbReference>
<dbReference type="AlphaFoldDB" id="A0A0P9ALU7"/>